<dbReference type="EMBL" id="ANNX02000031">
    <property type="protein sequence ID" value="KYC39973.1"/>
    <property type="molecule type" value="Genomic_DNA"/>
</dbReference>
<gene>
    <name evidence="2" type="ORF">WA1_28860</name>
</gene>
<evidence type="ECO:0000313" key="3">
    <source>
        <dbReference type="Proteomes" id="UP000076925"/>
    </source>
</evidence>
<keyword evidence="1" id="KW-0472">Membrane</keyword>
<keyword evidence="3" id="KW-1185">Reference proteome</keyword>
<dbReference type="AlphaFoldDB" id="A0A139X5R3"/>
<proteinExistence type="predicted"/>
<dbReference type="RefSeq" id="WP_017747140.1">
    <property type="nucleotide sequence ID" value="NZ_KQ976354.1"/>
</dbReference>
<organism evidence="2 3">
    <name type="scientific">Scytonema hofmannii PCC 7110</name>
    <dbReference type="NCBI Taxonomy" id="128403"/>
    <lineage>
        <taxon>Bacteria</taxon>
        <taxon>Bacillati</taxon>
        <taxon>Cyanobacteriota</taxon>
        <taxon>Cyanophyceae</taxon>
        <taxon>Nostocales</taxon>
        <taxon>Scytonemataceae</taxon>
        <taxon>Scytonema</taxon>
    </lineage>
</organism>
<feature type="transmembrane region" description="Helical" evidence="1">
    <location>
        <begin position="40"/>
        <end position="63"/>
    </location>
</feature>
<dbReference type="STRING" id="128403.WA1_28860"/>
<dbReference type="InterPro" id="IPR036188">
    <property type="entry name" value="FAD/NAD-bd_sf"/>
</dbReference>
<name>A0A139X5R3_9CYAN</name>
<protein>
    <recommendedName>
        <fullName evidence="4">FAD/NAD(P)-binding domain-containing protein</fullName>
    </recommendedName>
</protein>
<reference evidence="2 3" key="1">
    <citation type="journal article" date="2013" name="Genome Biol. Evol.">
        <title>Genomes of Stigonematalean cyanobacteria (subsection V) and the evolution of oxygenic photosynthesis from prokaryotes to plastids.</title>
        <authorList>
            <person name="Dagan T."/>
            <person name="Roettger M."/>
            <person name="Stucken K."/>
            <person name="Landan G."/>
            <person name="Koch R."/>
            <person name="Major P."/>
            <person name="Gould S.B."/>
            <person name="Goremykin V.V."/>
            <person name="Rippka R."/>
            <person name="Tandeau de Marsac N."/>
            <person name="Gugger M."/>
            <person name="Lockhart P.J."/>
            <person name="Allen J.F."/>
            <person name="Brune I."/>
            <person name="Maus I."/>
            <person name="Puhler A."/>
            <person name="Martin W.F."/>
        </authorList>
    </citation>
    <scope>NUCLEOTIDE SEQUENCE [LARGE SCALE GENOMIC DNA]</scope>
    <source>
        <strain evidence="2 3">PCC 7110</strain>
    </source>
</reference>
<dbReference type="SUPFAM" id="SSF51905">
    <property type="entry name" value="FAD/NAD(P)-binding domain"/>
    <property type="match status" value="1"/>
</dbReference>
<evidence type="ECO:0000313" key="2">
    <source>
        <dbReference type="EMBL" id="KYC39973.1"/>
    </source>
</evidence>
<comment type="caution">
    <text evidence="2">The sequence shown here is derived from an EMBL/GenBank/DDBJ whole genome shotgun (WGS) entry which is preliminary data.</text>
</comment>
<dbReference type="Proteomes" id="UP000076925">
    <property type="component" value="Unassembled WGS sequence"/>
</dbReference>
<dbReference type="OrthoDB" id="9806179at2"/>
<sequence length="72" mass="7472">MATLGWSLLGCNVVDSGAVQVSHEQTSVPGVYAAGDTVSLFSSITTVVAEGTMAAVFINWALITENLAMPNR</sequence>
<keyword evidence="1" id="KW-0812">Transmembrane</keyword>
<keyword evidence="1" id="KW-1133">Transmembrane helix</keyword>
<accession>A0A139X5R3</accession>
<evidence type="ECO:0008006" key="4">
    <source>
        <dbReference type="Google" id="ProtNLM"/>
    </source>
</evidence>
<dbReference type="Gene3D" id="3.50.50.60">
    <property type="entry name" value="FAD/NAD(P)-binding domain"/>
    <property type="match status" value="1"/>
</dbReference>
<evidence type="ECO:0000256" key="1">
    <source>
        <dbReference type="SAM" id="Phobius"/>
    </source>
</evidence>